<proteinExistence type="predicted"/>
<accession>A0A316VPC0</accession>
<dbReference type="RefSeq" id="XP_025366577.1">
    <property type="nucleotide sequence ID" value="XM_025516492.1"/>
</dbReference>
<dbReference type="Proteomes" id="UP000245783">
    <property type="component" value="Unassembled WGS sequence"/>
</dbReference>
<evidence type="ECO:0000313" key="2">
    <source>
        <dbReference type="EMBL" id="PWN39417.1"/>
    </source>
</evidence>
<feature type="signal peptide" evidence="1">
    <location>
        <begin position="1"/>
        <end position="21"/>
    </location>
</feature>
<protein>
    <submittedName>
        <fullName evidence="2">Uncharacterized protein</fullName>
    </submittedName>
</protein>
<keyword evidence="1" id="KW-0732">Signal</keyword>
<feature type="chain" id="PRO_5016425370" evidence="1">
    <location>
        <begin position="22"/>
        <end position="298"/>
    </location>
</feature>
<dbReference type="GeneID" id="37038362"/>
<evidence type="ECO:0000256" key="1">
    <source>
        <dbReference type="SAM" id="SignalP"/>
    </source>
</evidence>
<evidence type="ECO:0000313" key="3">
    <source>
        <dbReference type="Proteomes" id="UP000245783"/>
    </source>
</evidence>
<organism evidence="2 3">
    <name type="scientific">Ceraceosorus guamensis</name>
    <dbReference type="NCBI Taxonomy" id="1522189"/>
    <lineage>
        <taxon>Eukaryota</taxon>
        <taxon>Fungi</taxon>
        <taxon>Dikarya</taxon>
        <taxon>Basidiomycota</taxon>
        <taxon>Ustilaginomycotina</taxon>
        <taxon>Exobasidiomycetes</taxon>
        <taxon>Ceraceosorales</taxon>
        <taxon>Ceraceosoraceae</taxon>
        <taxon>Ceraceosorus</taxon>
    </lineage>
</organism>
<reference evidence="2 3" key="1">
    <citation type="journal article" date="2018" name="Mol. Biol. Evol.">
        <title>Broad Genomic Sampling Reveals a Smut Pathogenic Ancestry of the Fungal Clade Ustilaginomycotina.</title>
        <authorList>
            <person name="Kijpornyongpan T."/>
            <person name="Mondo S.J."/>
            <person name="Barry K."/>
            <person name="Sandor L."/>
            <person name="Lee J."/>
            <person name="Lipzen A."/>
            <person name="Pangilinan J."/>
            <person name="LaButti K."/>
            <person name="Hainaut M."/>
            <person name="Henrissat B."/>
            <person name="Grigoriev I.V."/>
            <person name="Spatafora J.W."/>
            <person name="Aime M.C."/>
        </authorList>
    </citation>
    <scope>NUCLEOTIDE SEQUENCE [LARGE SCALE GENOMIC DNA]</scope>
    <source>
        <strain evidence="2 3">MCA 4658</strain>
    </source>
</reference>
<keyword evidence="3" id="KW-1185">Reference proteome</keyword>
<dbReference type="EMBL" id="KZ819469">
    <property type="protein sequence ID" value="PWN39417.1"/>
    <property type="molecule type" value="Genomic_DNA"/>
</dbReference>
<sequence length="298" mass="32576">MSPLMLLYWWSRATSFGLSSAALVLEIVRQAVSDFSDLRVRFSSSTGSGSGTTSSYMWSPFEELVEAVLLALAAFSFHSLQCLATFRISFRPWRQSKAAKWNELHQRIPATAGLLGRRKPLESEKGVEKLDVSNTQAVSLALGLLLLHAIVGNIDFAQAIHHPEGLPTSELTSQVSGHFSNTAAREAWPWRLELLSTSCVEAAMISPLLLNTKTATYNGSFRIVSVSKAVHLLLNWLYSALASKRSVPYTTRCLLSDGIILLECVQAVAYRGVGQELVGAWLKSRGRIAPVDAAAQAR</sequence>
<name>A0A316VPC0_9BASI</name>
<dbReference type="AlphaFoldDB" id="A0A316VPC0"/>
<dbReference type="InParanoid" id="A0A316VPC0"/>
<gene>
    <name evidence="2" type="ORF">IE81DRAFT_350200</name>
</gene>